<evidence type="ECO:0000313" key="2">
    <source>
        <dbReference type="Proteomes" id="UP000277028"/>
    </source>
</evidence>
<proteinExistence type="predicted"/>
<dbReference type="KEGG" id="vg:55006473"/>
<protein>
    <submittedName>
        <fullName evidence="1">Uncharacterized protein</fullName>
    </submittedName>
</protein>
<keyword evidence="2" id="KW-1185">Reference proteome</keyword>
<gene>
    <name evidence="1" type="primary">50</name>
    <name evidence="1" type="ORF">PBI_BRIDGETTE_50</name>
</gene>
<sequence>MTETQTEEYDDIRFYLRQRPRLEITQQVFGLTPYVIIRPEPSEDDGEPTLNIEAGGGMLLADLVEGLEAIIDTLKLPSVAEQLEAETRAAIAAAQEEDPDAE</sequence>
<dbReference type="GeneID" id="55006473"/>
<dbReference type="RefSeq" id="YP_009815252.1">
    <property type="nucleotide sequence ID" value="NC_048091.1"/>
</dbReference>
<name>A0A3G2KE87_9CAUD</name>
<reference evidence="1 2" key="1">
    <citation type="submission" date="2018-09" db="EMBL/GenBank/DDBJ databases">
        <authorList>
            <person name="Rimple P.A."/>
            <person name="Stoner T.H."/>
            <person name="Garlena R.A."/>
            <person name="Russell D.A."/>
            <person name="Pope W.H."/>
            <person name="Jacobs-Sera D."/>
            <person name="Hatfull G.F."/>
        </authorList>
    </citation>
    <scope>NUCLEOTIDE SEQUENCE [LARGE SCALE GENOMIC DNA]</scope>
</reference>
<dbReference type="Proteomes" id="UP000277028">
    <property type="component" value="Segment"/>
</dbReference>
<dbReference type="EMBL" id="MH834603">
    <property type="protein sequence ID" value="AYN57316.1"/>
    <property type="molecule type" value="Genomic_DNA"/>
</dbReference>
<evidence type="ECO:0000313" key="1">
    <source>
        <dbReference type="EMBL" id="AYN57316.1"/>
    </source>
</evidence>
<accession>A0A3G2KE87</accession>
<organism evidence="1 2">
    <name type="scientific">Arthrobacter phage Bridgette</name>
    <dbReference type="NCBI Taxonomy" id="2419949"/>
    <lineage>
        <taxon>Viruses</taxon>
        <taxon>Duplodnaviria</taxon>
        <taxon>Heunggongvirae</taxon>
        <taxon>Uroviricota</taxon>
        <taxon>Caudoviricetes</taxon>
        <taxon>Bridgettevirus</taxon>
        <taxon>Bridgettevirus bridgette</taxon>
    </lineage>
</organism>